<name>A0A2S7UZL2_9GAMM</name>
<proteinExistence type="predicted"/>
<dbReference type="Gene3D" id="1.25.40.10">
    <property type="entry name" value="Tetratricopeptide repeat domain"/>
    <property type="match status" value="1"/>
</dbReference>
<sequence>MMTSFWLAALVMLLIASIFVFVPLISYKNKVSKAGQTSNWFHAREQELAKEYAAGKYTEQEYQEALTELKLTTKDELTTVQTDNTNTVVDSLVYKPYLFTAVAGLFVIVSVFYINKGLYQQVDDWQQTLAKMPELSKKVIQNLDSQVSEVELREFALGLRTKLATKEDHIGWMLLGRVLMSLQDVDGAISSFEKSYNMQRNNVSNTVSFAQALQMKGEEFEIKRSLSLLQEALTLKPNNELAIILFGEGNLMLEHYEAAKKGFDFALQMLDKNDPRIGAIQDRLDFINKNLEPKPVVTTPFIQVSVNISAELKNKMAGFHYLFLFAKIDSMPMPIAVKKLPISTMPVIVTLSDTDMMIPGQKLSDYKTVSVFARLSVDDNAPFELGDWQGKQINIDTSNSDVINTVIINEEYK</sequence>
<organism evidence="9 10">
    <name type="scientific">Psychrosphaera saromensis</name>
    <dbReference type="NCBI Taxonomy" id="716813"/>
    <lineage>
        <taxon>Bacteria</taxon>
        <taxon>Pseudomonadati</taxon>
        <taxon>Pseudomonadota</taxon>
        <taxon>Gammaproteobacteria</taxon>
        <taxon>Alteromonadales</taxon>
        <taxon>Pseudoalteromonadaceae</taxon>
        <taxon>Psychrosphaera</taxon>
    </lineage>
</organism>
<feature type="repeat" description="TPR" evidence="5">
    <location>
        <begin position="169"/>
        <end position="202"/>
    </location>
</feature>
<dbReference type="InterPro" id="IPR017560">
    <property type="entry name" value="Cyt_c_biogenesis_CcmI"/>
</dbReference>
<evidence type="ECO:0000256" key="1">
    <source>
        <dbReference type="ARBA" id="ARBA00004196"/>
    </source>
</evidence>
<keyword evidence="6" id="KW-1133">Transmembrane helix</keyword>
<dbReference type="InterPro" id="IPR056412">
    <property type="entry name" value="Ig_CycH"/>
</dbReference>
<evidence type="ECO:0000256" key="5">
    <source>
        <dbReference type="PROSITE-ProRule" id="PRU00339"/>
    </source>
</evidence>
<evidence type="ECO:0000259" key="7">
    <source>
        <dbReference type="Pfam" id="PF23892"/>
    </source>
</evidence>
<evidence type="ECO:0000256" key="6">
    <source>
        <dbReference type="SAM" id="Phobius"/>
    </source>
</evidence>
<keyword evidence="6" id="KW-0812">Transmembrane</keyword>
<evidence type="ECO:0000259" key="8">
    <source>
        <dbReference type="Pfam" id="PF23914"/>
    </source>
</evidence>
<dbReference type="InterPro" id="IPR051263">
    <property type="entry name" value="C-type_cytochrome_biogenesis"/>
</dbReference>
<evidence type="ECO:0000313" key="9">
    <source>
        <dbReference type="EMBL" id="PQJ54710.1"/>
    </source>
</evidence>
<dbReference type="Pfam" id="PF23914">
    <property type="entry name" value="TPR_CcmH_CycH"/>
    <property type="match status" value="1"/>
</dbReference>
<dbReference type="OrthoDB" id="9776053at2"/>
<feature type="transmembrane region" description="Helical" evidence="6">
    <location>
        <begin position="97"/>
        <end position="114"/>
    </location>
</feature>
<dbReference type="InterPro" id="IPR056413">
    <property type="entry name" value="TPR_CcmH_CycH"/>
</dbReference>
<evidence type="ECO:0000256" key="3">
    <source>
        <dbReference type="ARBA" id="ARBA00022748"/>
    </source>
</evidence>
<feature type="domain" description="Cytochrome c-type biogenesis protein H Ig-like" evidence="7">
    <location>
        <begin position="302"/>
        <end position="407"/>
    </location>
</feature>
<protein>
    <submittedName>
        <fullName evidence="9">C-type cytochrome biogenesis protein CcmI</fullName>
    </submittedName>
</protein>
<keyword evidence="4 5" id="KW-0802">TPR repeat</keyword>
<dbReference type="EMBL" id="MSCH01000003">
    <property type="protein sequence ID" value="PQJ54710.1"/>
    <property type="molecule type" value="Genomic_DNA"/>
</dbReference>
<dbReference type="GO" id="GO:0017004">
    <property type="term" value="P:cytochrome complex assembly"/>
    <property type="evidence" value="ECO:0007669"/>
    <property type="project" value="UniProtKB-KW"/>
</dbReference>
<dbReference type="Pfam" id="PF23892">
    <property type="entry name" value="Ig_CycH"/>
    <property type="match status" value="1"/>
</dbReference>
<dbReference type="PANTHER" id="PTHR47870:SF1">
    <property type="entry name" value="CYTOCHROME C-TYPE BIOGENESIS PROTEIN CCMH"/>
    <property type="match status" value="1"/>
</dbReference>
<comment type="subcellular location">
    <subcellularLocation>
        <location evidence="1">Cell envelope</location>
    </subcellularLocation>
</comment>
<dbReference type="PANTHER" id="PTHR47870">
    <property type="entry name" value="CYTOCHROME C-TYPE BIOGENESIS PROTEIN CCMH"/>
    <property type="match status" value="1"/>
</dbReference>
<keyword evidence="6" id="KW-0472">Membrane</keyword>
<keyword evidence="3" id="KW-0201">Cytochrome c-type biogenesis</keyword>
<gene>
    <name evidence="9" type="ORF">BTO11_14330</name>
</gene>
<feature type="domain" description="Cytochrome c-type biogenesis protein H TPR" evidence="8">
    <location>
        <begin position="121"/>
        <end position="277"/>
    </location>
</feature>
<dbReference type="PROSITE" id="PS50005">
    <property type="entry name" value="TPR"/>
    <property type="match status" value="1"/>
</dbReference>
<dbReference type="RefSeq" id="WP_105053231.1">
    <property type="nucleotide sequence ID" value="NZ_BMYG01000001.1"/>
</dbReference>
<keyword evidence="2" id="KW-0677">Repeat</keyword>
<comment type="caution">
    <text evidence="9">The sequence shown here is derived from an EMBL/GenBank/DDBJ whole genome shotgun (WGS) entry which is preliminary data.</text>
</comment>
<dbReference type="GO" id="GO:0030313">
    <property type="term" value="C:cell envelope"/>
    <property type="evidence" value="ECO:0007669"/>
    <property type="project" value="UniProtKB-SubCell"/>
</dbReference>
<dbReference type="Proteomes" id="UP000239007">
    <property type="component" value="Unassembled WGS sequence"/>
</dbReference>
<dbReference type="GO" id="GO:0005886">
    <property type="term" value="C:plasma membrane"/>
    <property type="evidence" value="ECO:0007669"/>
    <property type="project" value="TreeGrafter"/>
</dbReference>
<feature type="transmembrane region" description="Helical" evidence="6">
    <location>
        <begin position="6"/>
        <end position="27"/>
    </location>
</feature>
<evidence type="ECO:0000256" key="2">
    <source>
        <dbReference type="ARBA" id="ARBA00022737"/>
    </source>
</evidence>
<dbReference type="NCBIfam" id="TIGR03142">
    <property type="entry name" value="cytochro_ccmI"/>
    <property type="match status" value="1"/>
</dbReference>
<evidence type="ECO:0000256" key="4">
    <source>
        <dbReference type="ARBA" id="ARBA00022803"/>
    </source>
</evidence>
<dbReference type="AlphaFoldDB" id="A0A2S7UZL2"/>
<dbReference type="InterPro" id="IPR019734">
    <property type="entry name" value="TPR_rpt"/>
</dbReference>
<dbReference type="SUPFAM" id="SSF48452">
    <property type="entry name" value="TPR-like"/>
    <property type="match status" value="1"/>
</dbReference>
<evidence type="ECO:0000313" key="10">
    <source>
        <dbReference type="Proteomes" id="UP000239007"/>
    </source>
</evidence>
<dbReference type="InterPro" id="IPR011990">
    <property type="entry name" value="TPR-like_helical_dom_sf"/>
</dbReference>
<keyword evidence="10" id="KW-1185">Reference proteome</keyword>
<accession>A0A2S7UZL2</accession>
<reference evidence="9 10" key="1">
    <citation type="submission" date="2016-12" db="EMBL/GenBank/DDBJ databases">
        <title>Diversity of luminous bacteria.</title>
        <authorList>
            <person name="Yoshizawa S."/>
            <person name="Kogure K."/>
        </authorList>
    </citation>
    <scope>NUCLEOTIDE SEQUENCE [LARGE SCALE GENOMIC DNA]</scope>
    <source>
        <strain evidence="9 10">SA4-48</strain>
    </source>
</reference>